<evidence type="ECO:0000256" key="1">
    <source>
        <dbReference type="SAM" id="SignalP"/>
    </source>
</evidence>
<dbReference type="AlphaFoldDB" id="A0A5N6L5Y2"/>
<keyword evidence="3" id="KW-1185">Reference proteome</keyword>
<evidence type="ECO:0000313" key="3">
    <source>
        <dbReference type="Proteomes" id="UP000327013"/>
    </source>
</evidence>
<dbReference type="OrthoDB" id="1532484at2759"/>
<organism evidence="2 3">
    <name type="scientific">Carpinus fangiana</name>
    <dbReference type="NCBI Taxonomy" id="176857"/>
    <lineage>
        <taxon>Eukaryota</taxon>
        <taxon>Viridiplantae</taxon>
        <taxon>Streptophyta</taxon>
        <taxon>Embryophyta</taxon>
        <taxon>Tracheophyta</taxon>
        <taxon>Spermatophyta</taxon>
        <taxon>Magnoliopsida</taxon>
        <taxon>eudicotyledons</taxon>
        <taxon>Gunneridae</taxon>
        <taxon>Pentapetalae</taxon>
        <taxon>rosids</taxon>
        <taxon>fabids</taxon>
        <taxon>Fagales</taxon>
        <taxon>Betulaceae</taxon>
        <taxon>Carpinus</taxon>
    </lineage>
</organism>
<name>A0A5N6L5Y2_9ROSI</name>
<feature type="signal peptide" evidence="1">
    <location>
        <begin position="1"/>
        <end position="32"/>
    </location>
</feature>
<sequence length="118" mass="12864">MVGETAKRKRAPFLALLLVMLVILLHTTRCEATASIMKDNATSSYHARMEEPADYWMFDSEITRMLAGSGGVTGNTGKGNKPAIMCQRGKPYYPCVPKPNSAPRGPNCDPLYRGPGCN</sequence>
<proteinExistence type="predicted"/>
<dbReference type="EMBL" id="VIBQ01000314">
    <property type="protein sequence ID" value="KAC0086145.1"/>
    <property type="molecule type" value="Genomic_DNA"/>
</dbReference>
<evidence type="ECO:0000313" key="2">
    <source>
        <dbReference type="EMBL" id="KAC0086145.1"/>
    </source>
</evidence>
<protein>
    <submittedName>
        <fullName evidence="2">Uncharacterized protein</fullName>
    </submittedName>
</protein>
<feature type="chain" id="PRO_5024351362" evidence="1">
    <location>
        <begin position="33"/>
        <end position="118"/>
    </location>
</feature>
<gene>
    <name evidence="2" type="ORF">FH972_027081</name>
</gene>
<reference evidence="2 3" key="1">
    <citation type="submission" date="2019-06" db="EMBL/GenBank/DDBJ databases">
        <title>A chromosomal-level reference genome of Carpinus fangiana (Coryloideae, Betulaceae).</title>
        <authorList>
            <person name="Yang X."/>
            <person name="Wang Z."/>
            <person name="Zhang L."/>
            <person name="Hao G."/>
            <person name="Liu J."/>
            <person name="Yang Y."/>
        </authorList>
    </citation>
    <scope>NUCLEOTIDE SEQUENCE [LARGE SCALE GENOMIC DNA]</scope>
    <source>
        <strain evidence="2">Cfa_2016G</strain>
        <tissue evidence="2">Leaf</tissue>
    </source>
</reference>
<dbReference type="Proteomes" id="UP000327013">
    <property type="component" value="Unassembled WGS sequence"/>
</dbReference>
<comment type="caution">
    <text evidence="2">The sequence shown here is derived from an EMBL/GenBank/DDBJ whole genome shotgun (WGS) entry which is preliminary data.</text>
</comment>
<keyword evidence="1" id="KW-0732">Signal</keyword>
<accession>A0A5N6L5Y2</accession>